<evidence type="ECO:0000313" key="1">
    <source>
        <dbReference type="EMBL" id="GAG42577.1"/>
    </source>
</evidence>
<evidence type="ECO:0008006" key="2">
    <source>
        <dbReference type="Google" id="ProtNLM"/>
    </source>
</evidence>
<dbReference type="EMBL" id="BARS01057702">
    <property type="protein sequence ID" value="GAG42577.1"/>
    <property type="molecule type" value="Genomic_DNA"/>
</dbReference>
<dbReference type="AlphaFoldDB" id="X0Y5K4"/>
<dbReference type="Gene3D" id="3.40.50.720">
    <property type="entry name" value="NAD(P)-binding Rossmann-like Domain"/>
    <property type="match status" value="1"/>
</dbReference>
<sequence>MIEPFDPDPAWQALRRAVEQGRPAVLAVGLGPASLLGRRLVLAGDDAHVGGVDAVLDPTLVAEAEALLGTEATRVASLPWREGEATVFLEALPPARRLFIVGATHTAIPLCRMARELGFRVSVIDPRSAF</sequence>
<reference evidence="1" key="1">
    <citation type="journal article" date="2014" name="Front. Microbiol.">
        <title>High frequency of phylogenetically diverse reductive dehalogenase-homologous genes in deep subseafloor sedimentary metagenomes.</title>
        <authorList>
            <person name="Kawai M."/>
            <person name="Futagami T."/>
            <person name="Toyoda A."/>
            <person name="Takaki Y."/>
            <person name="Nishi S."/>
            <person name="Hori S."/>
            <person name="Arai W."/>
            <person name="Tsubouchi T."/>
            <person name="Morono Y."/>
            <person name="Uchiyama I."/>
            <person name="Ito T."/>
            <person name="Fujiyama A."/>
            <person name="Inagaki F."/>
            <person name="Takami H."/>
        </authorList>
    </citation>
    <scope>NUCLEOTIDE SEQUENCE</scope>
    <source>
        <strain evidence="1">Expedition CK06-06</strain>
    </source>
</reference>
<gene>
    <name evidence="1" type="ORF">S01H1_84495</name>
</gene>
<feature type="non-terminal residue" evidence="1">
    <location>
        <position position="130"/>
    </location>
</feature>
<comment type="caution">
    <text evidence="1">The sequence shown here is derived from an EMBL/GenBank/DDBJ whole genome shotgun (WGS) entry which is preliminary data.</text>
</comment>
<proteinExistence type="predicted"/>
<organism evidence="1">
    <name type="scientific">marine sediment metagenome</name>
    <dbReference type="NCBI Taxonomy" id="412755"/>
    <lineage>
        <taxon>unclassified sequences</taxon>
        <taxon>metagenomes</taxon>
        <taxon>ecological metagenomes</taxon>
    </lineage>
</organism>
<accession>X0Y5K4</accession>
<name>X0Y5K4_9ZZZZ</name>
<protein>
    <recommendedName>
        <fullName evidence="2">XdhC Rossmann domain-containing protein</fullName>
    </recommendedName>
</protein>